<evidence type="ECO:0000313" key="1">
    <source>
        <dbReference type="EMBL" id="BBM45074.1"/>
    </source>
</evidence>
<proteinExistence type="predicted"/>
<protein>
    <recommendedName>
        <fullName evidence="3">Cytoplasmic protein</fullName>
    </recommendedName>
</protein>
<dbReference type="PIRSF" id="PIRSF031551">
    <property type="entry name" value="DUF1706"/>
    <property type="match status" value="1"/>
</dbReference>
<dbReference type="RefSeq" id="WP_026749035.1">
    <property type="nucleotide sequence ID" value="NZ_AP019831.1"/>
</dbReference>
<organism evidence="1 2">
    <name type="scientific">Leptotrichia trevisanii</name>
    <dbReference type="NCBI Taxonomy" id="109328"/>
    <lineage>
        <taxon>Bacteria</taxon>
        <taxon>Fusobacteriati</taxon>
        <taxon>Fusobacteriota</taxon>
        <taxon>Fusobacteriia</taxon>
        <taxon>Fusobacteriales</taxon>
        <taxon>Leptotrichiaceae</taxon>
        <taxon>Leptotrichia</taxon>
    </lineage>
</organism>
<dbReference type="Gene3D" id="1.20.120.450">
    <property type="entry name" value="dinb family like domain"/>
    <property type="match status" value="1"/>
</dbReference>
<dbReference type="PANTHER" id="PTHR40658:SF3">
    <property type="entry name" value="CLBS_DFSB FAMILY FOUR-HELIX BUNDLE PROTEIN"/>
    <property type="match status" value="1"/>
</dbReference>
<dbReference type="EMBL" id="AP019831">
    <property type="protein sequence ID" value="BBM45074.1"/>
    <property type="molecule type" value="Genomic_DNA"/>
</dbReference>
<dbReference type="OrthoDB" id="9786621at2"/>
<dbReference type="Pfam" id="PF08020">
    <property type="entry name" value="DUF1706"/>
    <property type="match status" value="1"/>
</dbReference>
<dbReference type="Proteomes" id="UP000422644">
    <property type="component" value="Chromosome"/>
</dbReference>
<name>A0A510K0S3_9FUSO</name>
<dbReference type="PANTHER" id="PTHR40658">
    <property type="match status" value="1"/>
</dbReference>
<evidence type="ECO:0000313" key="2">
    <source>
        <dbReference type="Proteomes" id="UP000422644"/>
    </source>
</evidence>
<evidence type="ECO:0008006" key="3">
    <source>
        <dbReference type="Google" id="ProtNLM"/>
    </source>
</evidence>
<accession>A0A510K0S3</accession>
<dbReference type="AlphaFoldDB" id="A0A510K0S3"/>
<gene>
    <name evidence="1" type="ORF">JMUB3870_1192</name>
</gene>
<dbReference type="InterPro" id="IPR034660">
    <property type="entry name" value="DinB/YfiT-like"/>
</dbReference>
<sequence>MQEYSSKKELTDEINKRAVLFINEFSEITDKNKDTFVDEVDKSPVQMIAYQLGWMNLILLWEEKNKNNEIVITPSENYKWNNLGGLYQSFYKKYENYSIKKLIAEFNITVKKITNLIEIYTEKELFEQNQRQWASSTPSNWPIWKWIHINTVAPFKTFRTKIRKWKKLNI</sequence>
<reference evidence="1 2" key="1">
    <citation type="submission" date="2019-07" db="EMBL/GenBank/DDBJ databases">
        <title>Complete Genome Sequence of Leptotrichia trevisanii Strain JMUB3870.</title>
        <authorList>
            <person name="Watanabe S."/>
            <person name="Cui L."/>
        </authorList>
    </citation>
    <scope>NUCLEOTIDE SEQUENCE [LARGE SCALE GENOMIC DNA]</scope>
    <source>
        <strain evidence="1 2">JMUB3870</strain>
    </source>
</reference>
<dbReference type="InterPro" id="IPR012550">
    <property type="entry name" value="DUF1706"/>
</dbReference>
<keyword evidence="2" id="KW-1185">Reference proteome</keyword>